<feature type="domain" description="ABC transmembrane type-1" evidence="9">
    <location>
        <begin position="105"/>
        <end position="296"/>
    </location>
</feature>
<keyword evidence="5 7" id="KW-1133">Transmembrane helix</keyword>
<comment type="subcellular location">
    <subcellularLocation>
        <location evidence="1 7">Cell membrane</location>
        <topology evidence="1 7">Multi-pass membrane protein</topology>
    </subcellularLocation>
</comment>
<dbReference type="InterPro" id="IPR000515">
    <property type="entry name" value="MetI-like"/>
</dbReference>
<keyword evidence="4 7" id="KW-0812">Transmembrane</keyword>
<dbReference type="CDD" id="cd06261">
    <property type="entry name" value="TM_PBP2"/>
    <property type="match status" value="1"/>
</dbReference>
<feature type="compositionally biased region" description="Basic residues" evidence="8">
    <location>
        <begin position="9"/>
        <end position="22"/>
    </location>
</feature>
<comment type="caution">
    <text evidence="10">The sequence shown here is derived from an EMBL/GenBank/DDBJ whole genome shotgun (WGS) entry which is preliminary data.</text>
</comment>
<keyword evidence="6 7" id="KW-0472">Membrane</keyword>
<dbReference type="PANTHER" id="PTHR43744">
    <property type="entry name" value="ABC TRANSPORTER PERMEASE PROTEIN MG189-RELATED-RELATED"/>
    <property type="match status" value="1"/>
</dbReference>
<dbReference type="Pfam" id="PF00528">
    <property type="entry name" value="BPD_transp_1"/>
    <property type="match status" value="1"/>
</dbReference>
<sequence>MSTAALKSAPRRSRPGRPRPGRSRPGPSRQEGTRGSLAGRFGERLMLGAVVLLALVWIAPLVWVFALSFKPNAFLQQHTDVLFSPPFTLQNYTSIIGTSAVGGWLINSMIVALGQTFLTLVIASLAGYGFARTSFPGKNVLYVICLAGLAVPEQALVIPLHSIFASLDWHNTYGALIMPRLASPFGVYLMTQYFKAVPVDIEEAALLDNASRFKVFWRIVLPLSIPAQATLAIFTFLSAWNDYLWPLVSASKPEMYTLTIGLASTQGNFAQSEGIGYLMAQAVFAGLPIFVLYLFFQKYIVAAVAGTTVR</sequence>
<dbReference type="PROSITE" id="PS50928">
    <property type="entry name" value="ABC_TM1"/>
    <property type="match status" value="1"/>
</dbReference>
<feature type="transmembrane region" description="Helical" evidence="7">
    <location>
        <begin position="215"/>
        <end position="240"/>
    </location>
</feature>
<dbReference type="SUPFAM" id="SSF161098">
    <property type="entry name" value="MetI-like"/>
    <property type="match status" value="1"/>
</dbReference>
<name>A0ABN7HTI6_9BURK</name>
<evidence type="ECO:0000256" key="2">
    <source>
        <dbReference type="ARBA" id="ARBA00022448"/>
    </source>
</evidence>
<feature type="transmembrane region" description="Helical" evidence="7">
    <location>
        <begin position="104"/>
        <end position="128"/>
    </location>
</feature>
<organism evidence="10 11">
    <name type="scientific">Paraburkholderia metrosideri</name>
    <dbReference type="NCBI Taxonomy" id="580937"/>
    <lineage>
        <taxon>Bacteria</taxon>
        <taxon>Pseudomonadati</taxon>
        <taxon>Pseudomonadota</taxon>
        <taxon>Betaproteobacteria</taxon>
        <taxon>Burkholderiales</taxon>
        <taxon>Burkholderiaceae</taxon>
        <taxon>Paraburkholderia</taxon>
    </lineage>
</organism>
<feature type="transmembrane region" description="Helical" evidence="7">
    <location>
        <begin position="275"/>
        <end position="296"/>
    </location>
</feature>
<evidence type="ECO:0000256" key="7">
    <source>
        <dbReference type="RuleBase" id="RU363032"/>
    </source>
</evidence>
<protein>
    <submittedName>
        <fullName evidence="10">L-arabinose transport system permease protein AraQ</fullName>
    </submittedName>
</protein>
<evidence type="ECO:0000256" key="8">
    <source>
        <dbReference type="SAM" id="MobiDB-lite"/>
    </source>
</evidence>
<dbReference type="InterPro" id="IPR035906">
    <property type="entry name" value="MetI-like_sf"/>
</dbReference>
<reference evidence="10 11" key="1">
    <citation type="submission" date="2020-10" db="EMBL/GenBank/DDBJ databases">
        <authorList>
            <person name="Peeters C."/>
        </authorList>
    </citation>
    <scope>NUCLEOTIDE SEQUENCE [LARGE SCALE GENOMIC DNA]</scope>
    <source>
        <strain evidence="10 11">LMG 28140</strain>
    </source>
</reference>
<accession>A0ABN7HTI6</accession>
<keyword evidence="2 7" id="KW-0813">Transport</keyword>
<dbReference type="RefSeq" id="WP_236591754.1">
    <property type="nucleotide sequence ID" value="NZ_CAJHCP010000005.1"/>
</dbReference>
<feature type="transmembrane region" description="Helical" evidence="7">
    <location>
        <begin position="140"/>
        <end position="161"/>
    </location>
</feature>
<dbReference type="Proteomes" id="UP000598032">
    <property type="component" value="Unassembled WGS sequence"/>
</dbReference>
<proteinExistence type="inferred from homology"/>
<evidence type="ECO:0000256" key="6">
    <source>
        <dbReference type="ARBA" id="ARBA00023136"/>
    </source>
</evidence>
<dbReference type="EMBL" id="CAJHCP010000005">
    <property type="protein sequence ID" value="CAD6530672.1"/>
    <property type="molecule type" value="Genomic_DNA"/>
</dbReference>
<keyword evidence="3" id="KW-1003">Cell membrane</keyword>
<evidence type="ECO:0000256" key="3">
    <source>
        <dbReference type="ARBA" id="ARBA00022475"/>
    </source>
</evidence>
<feature type="region of interest" description="Disordered" evidence="8">
    <location>
        <begin position="1"/>
        <end position="35"/>
    </location>
</feature>
<evidence type="ECO:0000313" key="10">
    <source>
        <dbReference type="EMBL" id="CAD6530672.1"/>
    </source>
</evidence>
<evidence type="ECO:0000256" key="5">
    <source>
        <dbReference type="ARBA" id="ARBA00022989"/>
    </source>
</evidence>
<dbReference type="PANTHER" id="PTHR43744:SF12">
    <property type="entry name" value="ABC TRANSPORTER PERMEASE PROTEIN MG189-RELATED"/>
    <property type="match status" value="1"/>
</dbReference>
<comment type="similarity">
    <text evidence="7">Belongs to the binding-protein-dependent transport system permease family.</text>
</comment>
<gene>
    <name evidence="10" type="primary">araQ_3</name>
    <name evidence="10" type="ORF">LMG28140_02380</name>
</gene>
<feature type="transmembrane region" description="Helical" evidence="7">
    <location>
        <begin position="45"/>
        <end position="66"/>
    </location>
</feature>
<evidence type="ECO:0000313" key="11">
    <source>
        <dbReference type="Proteomes" id="UP000598032"/>
    </source>
</evidence>
<evidence type="ECO:0000256" key="4">
    <source>
        <dbReference type="ARBA" id="ARBA00022692"/>
    </source>
</evidence>
<evidence type="ECO:0000259" key="9">
    <source>
        <dbReference type="PROSITE" id="PS50928"/>
    </source>
</evidence>
<dbReference type="Gene3D" id="1.10.3720.10">
    <property type="entry name" value="MetI-like"/>
    <property type="match status" value="1"/>
</dbReference>
<feature type="transmembrane region" description="Helical" evidence="7">
    <location>
        <begin position="173"/>
        <end position="194"/>
    </location>
</feature>
<keyword evidence="11" id="KW-1185">Reference proteome</keyword>
<evidence type="ECO:0000256" key="1">
    <source>
        <dbReference type="ARBA" id="ARBA00004651"/>
    </source>
</evidence>